<dbReference type="PANTHER" id="PTHR45138:SF9">
    <property type="entry name" value="DIGUANYLATE CYCLASE DGCM-RELATED"/>
    <property type="match status" value="1"/>
</dbReference>
<dbReference type="EC" id="2.7.7.65" evidence="2"/>
<keyword evidence="6" id="KW-0548">Nucleotidyltransferase</keyword>
<dbReference type="SUPFAM" id="SSF55073">
    <property type="entry name" value="Nucleotide cyclase"/>
    <property type="match status" value="1"/>
</dbReference>
<evidence type="ECO:0000256" key="2">
    <source>
        <dbReference type="ARBA" id="ARBA00012528"/>
    </source>
</evidence>
<keyword evidence="4" id="KW-0472">Membrane</keyword>
<protein>
    <recommendedName>
        <fullName evidence="2">diguanylate cyclase</fullName>
        <ecNumber evidence="2">2.7.7.65</ecNumber>
    </recommendedName>
</protein>
<dbReference type="EMBL" id="CP096973">
    <property type="protein sequence ID" value="UYO74349.1"/>
    <property type="molecule type" value="Genomic_DNA"/>
</dbReference>
<dbReference type="GO" id="GO:0005886">
    <property type="term" value="C:plasma membrane"/>
    <property type="evidence" value="ECO:0007669"/>
    <property type="project" value="TreeGrafter"/>
</dbReference>
<dbReference type="RefSeq" id="WP_264018210.1">
    <property type="nucleotide sequence ID" value="NZ_CP096973.1"/>
</dbReference>
<comment type="cofactor">
    <cofactor evidence="1">
        <name>Mg(2+)</name>
        <dbReference type="ChEBI" id="CHEBI:18420"/>
    </cofactor>
</comment>
<evidence type="ECO:0000256" key="3">
    <source>
        <dbReference type="ARBA" id="ARBA00034247"/>
    </source>
</evidence>
<dbReference type="CDD" id="cd01949">
    <property type="entry name" value="GGDEF"/>
    <property type="match status" value="1"/>
</dbReference>
<dbReference type="InterPro" id="IPR043128">
    <property type="entry name" value="Rev_trsase/Diguanyl_cyclase"/>
</dbReference>
<keyword evidence="6" id="KW-0808">Transferase</keyword>
<sequence>MHQRIPRSLRFRFFVALGGLLLCAIASLAAISAWLIFPTLQAEERATVKRELDRVERSFKLDQQQLHAQVRDWAHWDDTYQFIRGDYPRYADVNFSQEMFEDMRYQFMAFFTSSGEVHFLAGINPETGSYQTCRATIGDCSWMTPWVNSMQAAIEDNRTDQISIYANHPPAIVASSPVLRTDKRGVSPGWLFKTRTLNSEWLSFMEVYTGLPISLSLSHESAPLSDSFSFSGNTVVAERYFPVSGSPTPMSLSIGIELNRTSYLTSLTTFRYVLLWTAGLMIMVIALVLLLLEKIVLKPLRLLTQFTQQVGTDGTDTYGLTKRNDEIGLLSRTFQEQFACQQQLNAELLKLSTHDALTGLPNRRLFDQRLETAFAEAVLAPNALAVMMLDIDHFKLYNDHYGHQCGDECLQQVAGAFNSIATAFNFLIARTGGEEFSAILPGVSPESAKEIGEQLTQAIDHLQLPHATSPVKPYVTVSVGIAMLKDSKSPSASAVMSAADQALYLAKAAGRHQVVLFKPPLANTTFSAHNTPL</sequence>
<proteinExistence type="predicted"/>
<dbReference type="FunFam" id="3.30.70.270:FF:000001">
    <property type="entry name" value="Diguanylate cyclase domain protein"/>
    <property type="match status" value="1"/>
</dbReference>
<dbReference type="GO" id="GO:0043709">
    <property type="term" value="P:cell adhesion involved in single-species biofilm formation"/>
    <property type="evidence" value="ECO:0007669"/>
    <property type="project" value="TreeGrafter"/>
</dbReference>
<gene>
    <name evidence="6" type="ORF">M0220_15960</name>
</gene>
<dbReference type="Pfam" id="PF00990">
    <property type="entry name" value="GGDEF"/>
    <property type="match status" value="1"/>
</dbReference>
<evidence type="ECO:0000259" key="5">
    <source>
        <dbReference type="PROSITE" id="PS50887"/>
    </source>
</evidence>
<keyword evidence="7" id="KW-1185">Reference proteome</keyword>
<dbReference type="GO" id="GO:0052621">
    <property type="term" value="F:diguanylate cyclase activity"/>
    <property type="evidence" value="ECO:0007669"/>
    <property type="project" value="UniProtKB-EC"/>
</dbReference>
<name>A0AA46YNF5_9GAMM</name>
<evidence type="ECO:0000313" key="6">
    <source>
        <dbReference type="EMBL" id="UYO74349.1"/>
    </source>
</evidence>
<keyword evidence="4" id="KW-0812">Transmembrane</keyword>
<evidence type="ECO:0000256" key="1">
    <source>
        <dbReference type="ARBA" id="ARBA00001946"/>
    </source>
</evidence>
<feature type="transmembrane region" description="Helical" evidence="4">
    <location>
        <begin position="272"/>
        <end position="292"/>
    </location>
</feature>
<dbReference type="AlphaFoldDB" id="A0AA46YNF5"/>
<dbReference type="KEGG" id="hqn:M0220_15960"/>
<dbReference type="GO" id="GO:1902201">
    <property type="term" value="P:negative regulation of bacterial-type flagellum-dependent cell motility"/>
    <property type="evidence" value="ECO:0007669"/>
    <property type="project" value="TreeGrafter"/>
</dbReference>
<comment type="catalytic activity">
    <reaction evidence="3">
        <text>2 GTP = 3',3'-c-di-GMP + 2 diphosphate</text>
        <dbReference type="Rhea" id="RHEA:24898"/>
        <dbReference type="ChEBI" id="CHEBI:33019"/>
        <dbReference type="ChEBI" id="CHEBI:37565"/>
        <dbReference type="ChEBI" id="CHEBI:58805"/>
        <dbReference type="EC" id="2.7.7.65"/>
    </reaction>
</comment>
<dbReference type="InterPro" id="IPR007892">
    <property type="entry name" value="CHASE4"/>
</dbReference>
<accession>A0AA46YNF5</accession>
<dbReference type="InterPro" id="IPR050469">
    <property type="entry name" value="Diguanylate_Cyclase"/>
</dbReference>
<reference evidence="6" key="1">
    <citation type="submission" date="2022-05" db="EMBL/GenBank/DDBJ databases">
        <title>Complete sequence of a novel PHA-producing Halomonas strain.</title>
        <authorList>
            <person name="Zheng Z."/>
        </authorList>
    </citation>
    <scope>NUCLEOTIDE SEQUENCE</scope>
    <source>
        <strain evidence="6">ZZQ-149</strain>
    </source>
</reference>
<dbReference type="CDD" id="cd06225">
    <property type="entry name" value="HAMP"/>
    <property type="match status" value="1"/>
</dbReference>
<dbReference type="InterPro" id="IPR029787">
    <property type="entry name" value="Nucleotide_cyclase"/>
</dbReference>
<dbReference type="Gene3D" id="6.10.340.10">
    <property type="match status" value="1"/>
</dbReference>
<dbReference type="SMART" id="SM00267">
    <property type="entry name" value="GGDEF"/>
    <property type="match status" value="1"/>
</dbReference>
<feature type="transmembrane region" description="Helical" evidence="4">
    <location>
        <begin position="12"/>
        <end position="37"/>
    </location>
</feature>
<evidence type="ECO:0000313" key="7">
    <source>
        <dbReference type="Proteomes" id="UP001164935"/>
    </source>
</evidence>
<dbReference type="InterPro" id="IPR000160">
    <property type="entry name" value="GGDEF_dom"/>
</dbReference>
<dbReference type="Pfam" id="PF05228">
    <property type="entry name" value="CHASE4"/>
    <property type="match status" value="1"/>
</dbReference>
<dbReference type="NCBIfam" id="TIGR00254">
    <property type="entry name" value="GGDEF"/>
    <property type="match status" value="1"/>
</dbReference>
<dbReference type="Proteomes" id="UP001164935">
    <property type="component" value="Chromosome"/>
</dbReference>
<dbReference type="PANTHER" id="PTHR45138">
    <property type="entry name" value="REGULATORY COMPONENTS OF SENSORY TRANSDUCTION SYSTEM"/>
    <property type="match status" value="1"/>
</dbReference>
<dbReference type="Gene3D" id="3.30.70.270">
    <property type="match status" value="1"/>
</dbReference>
<dbReference type="PROSITE" id="PS50887">
    <property type="entry name" value="GGDEF"/>
    <property type="match status" value="1"/>
</dbReference>
<evidence type="ECO:0000256" key="4">
    <source>
        <dbReference type="SAM" id="Phobius"/>
    </source>
</evidence>
<keyword evidence="4" id="KW-1133">Transmembrane helix</keyword>
<organism evidence="6 7">
    <name type="scientific">Halomonas qinghailakensis</name>
    <dbReference type="NCBI Taxonomy" id="2937790"/>
    <lineage>
        <taxon>Bacteria</taxon>
        <taxon>Pseudomonadati</taxon>
        <taxon>Pseudomonadota</taxon>
        <taxon>Gammaproteobacteria</taxon>
        <taxon>Oceanospirillales</taxon>
        <taxon>Halomonadaceae</taxon>
        <taxon>Halomonas</taxon>
    </lineage>
</organism>
<feature type="domain" description="GGDEF" evidence="5">
    <location>
        <begin position="382"/>
        <end position="519"/>
    </location>
</feature>